<dbReference type="Ensembl" id="ENSPMRT00000001385.1">
    <property type="protein sequence ID" value="ENSPMRP00000001304.1"/>
    <property type="gene ID" value="ENSPMRG00000000981.1"/>
</dbReference>
<dbReference type="GO" id="GO:0016651">
    <property type="term" value="F:oxidoreductase activity, acting on NAD(P)H"/>
    <property type="evidence" value="ECO:0007669"/>
    <property type="project" value="InterPro"/>
</dbReference>
<proteinExistence type="predicted"/>
<dbReference type="GeneTree" id="ENSGT00390000016052"/>
<organism evidence="1 2">
    <name type="scientific">Podarcis muralis</name>
    <name type="common">Wall lizard</name>
    <name type="synonym">Lacerta muralis</name>
    <dbReference type="NCBI Taxonomy" id="64176"/>
    <lineage>
        <taxon>Eukaryota</taxon>
        <taxon>Metazoa</taxon>
        <taxon>Chordata</taxon>
        <taxon>Craniata</taxon>
        <taxon>Vertebrata</taxon>
        <taxon>Euteleostomi</taxon>
        <taxon>Lepidosauria</taxon>
        <taxon>Squamata</taxon>
        <taxon>Bifurcata</taxon>
        <taxon>Unidentata</taxon>
        <taxon>Episquamata</taxon>
        <taxon>Laterata</taxon>
        <taxon>Lacertibaenia</taxon>
        <taxon>Lacertidae</taxon>
        <taxon>Podarcis</taxon>
    </lineage>
</organism>
<keyword evidence="2" id="KW-1185">Reference proteome</keyword>
<dbReference type="Proteomes" id="UP000472272">
    <property type="component" value="Chromosome 4"/>
</dbReference>
<protein>
    <recommendedName>
        <fullName evidence="3">Amine oxidase domain-containing protein</fullName>
    </recommendedName>
</protein>
<evidence type="ECO:0000313" key="1">
    <source>
        <dbReference type="Ensembl" id="ENSPMRP00000001304.1"/>
    </source>
</evidence>
<name>A0A670HN55_PODMU</name>
<dbReference type="AlphaFoldDB" id="A0A670HN55"/>
<reference evidence="1 2" key="1">
    <citation type="journal article" date="2019" name="Proc. Natl. Acad. Sci. U.S.A.">
        <title>Regulatory changes in pterin and carotenoid genes underlie balanced color polymorphisms in the wall lizard.</title>
        <authorList>
            <person name="Andrade P."/>
            <person name="Pinho C."/>
            <person name="Perez I de Lanuza G."/>
            <person name="Afonso S."/>
            <person name="Brejcha J."/>
            <person name="Rubin C.J."/>
            <person name="Wallerman O."/>
            <person name="Pereira P."/>
            <person name="Sabatino S.J."/>
            <person name="Bellati A."/>
            <person name="Pellitteri-Rosa D."/>
            <person name="Bosakova Z."/>
            <person name="Bunikis I."/>
            <person name="Carretero M.A."/>
            <person name="Feiner N."/>
            <person name="Marsik P."/>
            <person name="Pauperio F."/>
            <person name="Salvi D."/>
            <person name="Soler L."/>
            <person name="While G.M."/>
            <person name="Uller T."/>
            <person name="Font E."/>
            <person name="Andersson L."/>
            <person name="Carneiro M."/>
        </authorList>
    </citation>
    <scope>NUCLEOTIDE SEQUENCE</scope>
</reference>
<evidence type="ECO:0008006" key="3">
    <source>
        <dbReference type="Google" id="ProtNLM"/>
    </source>
</evidence>
<dbReference type="Gene3D" id="3.90.660.10">
    <property type="match status" value="1"/>
</dbReference>
<reference evidence="1" key="3">
    <citation type="submission" date="2025-09" db="UniProtKB">
        <authorList>
            <consortium name="Ensembl"/>
        </authorList>
    </citation>
    <scope>IDENTIFICATION</scope>
</reference>
<dbReference type="PANTHER" id="PTHR23357">
    <property type="entry name" value="RENALASE"/>
    <property type="match status" value="1"/>
</dbReference>
<sequence length="117" mass="13185">MATSRSTQDPKCTADLGAQYVTRMPEYAKKHQGFYEDLLTHGVLRPLTAPIEGMQMKEGAENFVTPEGISSIVKHYLKESGIDLETMILNILLWKHAPHLKVNLSVQSYTIVYKPHS</sequence>
<dbReference type="InterPro" id="IPR040174">
    <property type="entry name" value="RNLS"/>
</dbReference>
<dbReference type="PANTHER" id="PTHR23357:SF1">
    <property type="entry name" value="RENALASE"/>
    <property type="match status" value="1"/>
</dbReference>
<dbReference type="GO" id="GO:0005576">
    <property type="term" value="C:extracellular region"/>
    <property type="evidence" value="ECO:0007669"/>
    <property type="project" value="TreeGrafter"/>
</dbReference>
<evidence type="ECO:0000313" key="2">
    <source>
        <dbReference type="Proteomes" id="UP000472272"/>
    </source>
</evidence>
<accession>A0A670HN55</accession>
<reference evidence="1" key="2">
    <citation type="submission" date="2025-08" db="UniProtKB">
        <authorList>
            <consortium name="Ensembl"/>
        </authorList>
    </citation>
    <scope>IDENTIFICATION</scope>
</reference>